<dbReference type="SMART" id="SM00355">
    <property type="entry name" value="ZnF_C2H2"/>
    <property type="match status" value="7"/>
</dbReference>
<dbReference type="Gene3D" id="3.30.160.60">
    <property type="entry name" value="Classic Zinc Finger"/>
    <property type="match status" value="7"/>
</dbReference>
<dbReference type="FunFam" id="3.30.160.60:FF:002343">
    <property type="entry name" value="Zinc finger protein 33A"/>
    <property type="match status" value="1"/>
</dbReference>
<dbReference type="PANTHER" id="PTHR16515:SF66">
    <property type="entry name" value="C2H2-TYPE DOMAIN-CONTAINING PROTEIN"/>
    <property type="match status" value="1"/>
</dbReference>
<evidence type="ECO:0000256" key="3">
    <source>
        <dbReference type="ARBA" id="ARBA00022737"/>
    </source>
</evidence>
<dbReference type="GO" id="GO:0005634">
    <property type="term" value="C:nucleus"/>
    <property type="evidence" value="ECO:0007669"/>
    <property type="project" value="UniProtKB-SubCell"/>
</dbReference>
<dbReference type="InterPro" id="IPR050331">
    <property type="entry name" value="Zinc_finger"/>
</dbReference>
<dbReference type="AlphaFoldDB" id="A0A484BE59"/>
<dbReference type="OMA" id="CTRYFIE"/>
<feature type="binding site" evidence="11">
    <location>
        <position position="51"/>
    </location>
    <ligand>
        <name>Zn(2+)</name>
        <dbReference type="ChEBI" id="CHEBI:29105"/>
    </ligand>
</feature>
<feature type="domain" description="ZAD" evidence="13">
    <location>
        <begin position="3"/>
        <end position="78"/>
    </location>
</feature>
<organism evidence="14 15">
    <name type="scientific">Drosophila navojoa</name>
    <name type="common">Fruit fly</name>
    <dbReference type="NCBI Taxonomy" id="7232"/>
    <lineage>
        <taxon>Eukaryota</taxon>
        <taxon>Metazoa</taxon>
        <taxon>Ecdysozoa</taxon>
        <taxon>Arthropoda</taxon>
        <taxon>Hexapoda</taxon>
        <taxon>Insecta</taxon>
        <taxon>Pterygota</taxon>
        <taxon>Neoptera</taxon>
        <taxon>Endopterygota</taxon>
        <taxon>Diptera</taxon>
        <taxon>Brachycera</taxon>
        <taxon>Muscomorpha</taxon>
        <taxon>Ephydroidea</taxon>
        <taxon>Drosophilidae</taxon>
        <taxon>Drosophila</taxon>
    </lineage>
</organism>
<feature type="domain" description="C2H2-type" evidence="12">
    <location>
        <begin position="309"/>
        <end position="336"/>
    </location>
</feature>
<dbReference type="PROSITE" id="PS51915">
    <property type="entry name" value="ZAD"/>
    <property type="match status" value="1"/>
</dbReference>
<evidence type="ECO:0000256" key="11">
    <source>
        <dbReference type="PROSITE-ProRule" id="PRU01263"/>
    </source>
</evidence>
<dbReference type="PROSITE" id="PS50157">
    <property type="entry name" value="ZINC_FINGER_C2H2_2"/>
    <property type="match status" value="7"/>
</dbReference>
<dbReference type="InterPro" id="IPR036236">
    <property type="entry name" value="Znf_C2H2_sf"/>
</dbReference>
<keyword evidence="7" id="KW-0804">Transcription</keyword>
<comment type="subcellular location">
    <subcellularLocation>
        <location evidence="1">Nucleus</location>
    </subcellularLocation>
</comment>
<name>A0A484BE59_DRONA</name>
<comment type="caution">
    <text evidence="14">The sequence shown here is derived from an EMBL/GenBank/DDBJ whole genome shotgun (WGS) entry which is preliminary data.</text>
</comment>
<dbReference type="Proteomes" id="UP000295192">
    <property type="component" value="Unassembled WGS sequence"/>
</dbReference>
<evidence type="ECO:0000256" key="5">
    <source>
        <dbReference type="ARBA" id="ARBA00022833"/>
    </source>
</evidence>
<dbReference type="SUPFAM" id="SSF57716">
    <property type="entry name" value="Glucocorticoid receptor-like (DNA-binding domain)"/>
    <property type="match status" value="1"/>
</dbReference>
<feature type="domain" description="C2H2-type" evidence="12">
    <location>
        <begin position="337"/>
        <end position="364"/>
    </location>
</feature>
<evidence type="ECO:0000256" key="9">
    <source>
        <dbReference type="ARBA" id="ARBA00068876"/>
    </source>
</evidence>
<feature type="binding site" evidence="11">
    <location>
        <position position="8"/>
    </location>
    <ligand>
        <name>Zn(2+)</name>
        <dbReference type="ChEBI" id="CHEBI:29105"/>
    </ligand>
</feature>
<feature type="domain" description="C2H2-type" evidence="12">
    <location>
        <begin position="197"/>
        <end position="224"/>
    </location>
</feature>
<keyword evidence="15" id="KW-1185">Reference proteome</keyword>
<feature type="domain" description="C2H2-type" evidence="12">
    <location>
        <begin position="281"/>
        <end position="308"/>
    </location>
</feature>
<keyword evidence="3" id="KW-0677">Repeat</keyword>
<feature type="domain" description="C2H2-type" evidence="12">
    <location>
        <begin position="225"/>
        <end position="252"/>
    </location>
</feature>
<feature type="binding site" evidence="11">
    <location>
        <position position="54"/>
    </location>
    <ligand>
        <name>Zn(2+)</name>
        <dbReference type="ChEBI" id="CHEBI:29105"/>
    </ligand>
</feature>
<dbReference type="GO" id="GO:0045892">
    <property type="term" value="P:negative regulation of DNA-templated transcription"/>
    <property type="evidence" value="ECO:0007669"/>
    <property type="project" value="UniProtKB-ARBA"/>
</dbReference>
<dbReference type="OrthoDB" id="8895262at2759"/>
<evidence type="ECO:0000256" key="4">
    <source>
        <dbReference type="ARBA" id="ARBA00022771"/>
    </source>
</evidence>
<evidence type="ECO:0000256" key="7">
    <source>
        <dbReference type="ARBA" id="ARBA00023163"/>
    </source>
</evidence>
<dbReference type="InterPro" id="IPR012934">
    <property type="entry name" value="Znf_AD"/>
</dbReference>
<proteinExistence type="predicted"/>
<sequence>MEQICRTCMTNSAVLMDIFTDQRESSLAAMLCECIVSIKINFNDGLPQKMCLLCIGDIQTAFAFKRRCEKSYQVLSETLKKSQMLDAIKVEVPEAEQVESKLEDNDSNNVFISNSIAAPNQSPSTLQLKSNEVNIQSELLETENWEVSEPDMDIGCIKVEKEVQQVETIPLSANQNDFESNAAIGYSPRRETKKGQLTCPHCPKSFSQKCHLKSHIRTHTGEKPFKCPHCPKAFSQASNLRKHMCIHSGERPFKCPHCTRDFTRHTDLQYHVSTHPGKQTYKCQSCTRYFIEEAELEDHMRYHNRERTYKCQLCPREYVLAWQLARHIRTHTGEHPFKCPHCPKNCVDKGELGRHIRSHTGERPHKCPQCPKAFTRASYLKAHMNTHTENE</sequence>
<dbReference type="GO" id="GO:0008270">
    <property type="term" value="F:zinc ion binding"/>
    <property type="evidence" value="ECO:0007669"/>
    <property type="project" value="UniProtKB-UniRule"/>
</dbReference>
<dbReference type="Pfam" id="PF07776">
    <property type="entry name" value="zf-AD"/>
    <property type="match status" value="1"/>
</dbReference>
<evidence type="ECO:0000256" key="8">
    <source>
        <dbReference type="ARBA" id="ARBA00023242"/>
    </source>
</evidence>
<evidence type="ECO:0000259" key="12">
    <source>
        <dbReference type="PROSITE" id="PS50157"/>
    </source>
</evidence>
<evidence type="ECO:0000259" key="13">
    <source>
        <dbReference type="PROSITE" id="PS51915"/>
    </source>
</evidence>
<keyword evidence="5 11" id="KW-0862">Zinc</keyword>
<keyword evidence="6" id="KW-0805">Transcription regulation</keyword>
<reference evidence="14 15" key="1">
    <citation type="journal article" date="2019" name="J. Hered.">
        <title>An Improved Genome Assembly for Drosophila navojoa, the Basal Species in the mojavensis Cluster.</title>
        <authorList>
            <person name="Vanderlinde T."/>
            <person name="Dupim E.G."/>
            <person name="Nazario-Yepiz N.O."/>
            <person name="Carvalho A.B."/>
        </authorList>
    </citation>
    <scope>NUCLEOTIDE SEQUENCE [LARGE SCALE GENOMIC DNA]</scope>
    <source>
        <strain evidence="14">Navoj_Jal97</strain>
        <tissue evidence="14">Whole organism</tissue>
    </source>
</reference>
<dbReference type="GO" id="GO:0003677">
    <property type="term" value="F:DNA binding"/>
    <property type="evidence" value="ECO:0007669"/>
    <property type="project" value="UniProtKB-ARBA"/>
</dbReference>
<dbReference type="PROSITE" id="PS00028">
    <property type="entry name" value="ZINC_FINGER_C2H2_1"/>
    <property type="match status" value="7"/>
</dbReference>
<keyword evidence="8" id="KW-0539">Nucleus</keyword>
<dbReference type="PANTHER" id="PTHR16515">
    <property type="entry name" value="PR DOMAIN ZINC FINGER PROTEIN"/>
    <property type="match status" value="1"/>
</dbReference>
<evidence type="ECO:0000256" key="2">
    <source>
        <dbReference type="ARBA" id="ARBA00022723"/>
    </source>
</evidence>
<dbReference type="FunFam" id="3.30.160.60:FF:000446">
    <property type="entry name" value="Zinc finger protein"/>
    <property type="match status" value="1"/>
</dbReference>
<keyword evidence="4 10" id="KW-0863">Zinc-finger</keyword>
<feature type="binding site" evidence="11">
    <location>
        <position position="5"/>
    </location>
    <ligand>
        <name>Zn(2+)</name>
        <dbReference type="ChEBI" id="CHEBI:29105"/>
    </ligand>
</feature>
<keyword evidence="2 11" id="KW-0479">Metal-binding</keyword>
<evidence type="ECO:0000313" key="15">
    <source>
        <dbReference type="Proteomes" id="UP000295192"/>
    </source>
</evidence>
<evidence type="ECO:0000256" key="10">
    <source>
        <dbReference type="PROSITE-ProRule" id="PRU00042"/>
    </source>
</evidence>
<dbReference type="FunFam" id="3.30.160.60:FF:000100">
    <property type="entry name" value="Zinc finger 45-like"/>
    <property type="match status" value="1"/>
</dbReference>
<feature type="domain" description="C2H2-type" evidence="12">
    <location>
        <begin position="365"/>
        <end position="391"/>
    </location>
</feature>
<dbReference type="FunFam" id="3.30.160.60:FF:000145">
    <property type="entry name" value="Zinc finger protein 574"/>
    <property type="match status" value="1"/>
</dbReference>
<dbReference type="FunFam" id="3.30.160.60:FF:000495">
    <property type="entry name" value="zinc finger protein 668"/>
    <property type="match status" value="1"/>
</dbReference>
<feature type="domain" description="C2H2-type" evidence="12">
    <location>
        <begin position="253"/>
        <end position="280"/>
    </location>
</feature>
<dbReference type="InterPro" id="IPR013087">
    <property type="entry name" value="Znf_C2H2_type"/>
</dbReference>
<dbReference type="Pfam" id="PF00096">
    <property type="entry name" value="zf-C2H2"/>
    <property type="match status" value="6"/>
</dbReference>
<dbReference type="Gene3D" id="3.40.1800.20">
    <property type="match status" value="1"/>
</dbReference>
<gene>
    <name evidence="14" type="ORF">AWZ03_007010</name>
</gene>
<protein>
    <recommendedName>
        <fullName evidence="9">Zinc finger protein 865</fullName>
    </recommendedName>
</protein>
<accession>A0A484BE59</accession>
<dbReference type="SUPFAM" id="SSF57667">
    <property type="entry name" value="beta-beta-alpha zinc fingers"/>
    <property type="match status" value="4"/>
</dbReference>
<evidence type="ECO:0000256" key="6">
    <source>
        <dbReference type="ARBA" id="ARBA00023015"/>
    </source>
</evidence>
<evidence type="ECO:0000256" key="1">
    <source>
        <dbReference type="ARBA" id="ARBA00004123"/>
    </source>
</evidence>
<dbReference type="SMART" id="SM00868">
    <property type="entry name" value="zf-AD"/>
    <property type="match status" value="1"/>
</dbReference>
<evidence type="ECO:0000313" key="14">
    <source>
        <dbReference type="EMBL" id="TDG46572.1"/>
    </source>
</evidence>
<dbReference type="EMBL" id="LSRL02000056">
    <property type="protein sequence ID" value="TDG46572.1"/>
    <property type="molecule type" value="Genomic_DNA"/>
</dbReference>